<dbReference type="InterPro" id="IPR011009">
    <property type="entry name" value="Kinase-like_dom_sf"/>
</dbReference>
<name>A0A8H3H9X7_9AGAM</name>
<gene>
    <name evidence="1" type="ORF">RDB_LOCUS105967</name>
</gene>
<accession>A0A8H3H9X7</accession>
<evidence type="ECO:0000313" key="2">
    <source>
        <dbReference type="Proteomes" id="UP000663850"/>
    </source>
</evidence>
<proteinExistence type="predicted"/>
<dbReference type="EMBL" id="CAJMWZ010005760">
    <property type="protein sequence ID" value="CAE6510583.1"/>
    <property type="molecule type" value="Genomic_DNA"/>
</dbReference>
<organism evidence="1 2">
    <name type="scientific">Rhizoctonia solani</name>
    <dbReference type="NCBI Taxonomy" id="456999"/>
    <lineage>
        <taxon>Eukaryota</taxon>
        <taxon>Fungi</taxon>
        <taxon>Dikarya</taxon>
        <taxon>Basidiomycota</taxon>
        <taxon>Agaricomycotina</taxon>
        <taxon>Agaricomycetes</taxon>
        <taxon>Cantharellales</taxon>
        <taxon>Ceratobasidiaceae</taxon>
        <taxon>Rhizoctonia</taxon>
    </lineage>
</organism>
<feature type="non-terminal residue" evidence="1">
    <location>
        <position position="1"/>
    </location>
</feature>
<reference evidence="1" key="1">
    <citation type="submission" date="2021-01" db="EMBL/GenBank/DDBJ databases">
        <authorList>
            <person name="Kaushik A."/>
        </authorList>
    </citation>
    <scope>NUCLEOTIDE SEQUENCE</scope>
    <source>
        <strain evidence="1">Type strain: AG8-Rh-89/</strain>
    </source>
</reference>
<dbReference type="SUPFAM" id="SSF56112">
    <property type="entry name" value="Protein kinase-like (PK-like)"/>
    <property type="match status" value="1"/>
</dbReference>
<dbReference type="Gene3D" id="3.90.1200.10">
    <property type="match status" value="1"/>
</dbReference>
<protein>
    <submittedName>
        <fullName evidence="1">Uncharacterized protein</fullName>
    </submittedName>
</protein>
<evidence type="ECO:0000313" key="1">
    <source>
        <dbReference type="EMBL" id="CAE6510583.1"/>
    </source>
</evidence>
<comment type="caution">
    <text evidence="1">The sequence shown here is derived from an EMBL/GenBank/DDBJ whole genome shotgun (WGS) entry which is preliminary data.</text>
</comment>
<dbReference type="AlphaFoldDB" id="A0A8H3H9X7"/>
<sequence>QGVTIQTIGEPHLVDCSIAGDGPLNLYDHFDNPSIHGLIFDYAIAPLEAHLLKCGYDPTDAAFVGKLCISMHERQLERLKRFEGGVFGIGDSWPRSYLVGGAGAKLKLSVVDWEFAGMISPLIDLSQLCAHLYLLCQTSSPKVKSRAKMYTLAMLRAHYTHTPGWHYEIGYRADAWMLFGREIIINTIEMDWWHEDEVKKQADMKAFGAYGAKIVKEAKQRGSISGPLFEDVFEAL</sequence>
<dbReference type="Proteomes" id="UP000663850">
    <property type="component" value="Unassembled WGS sequence"/>
</dbReference>